<dbReference type="PANTHER" id="PTHR43852:SF3">
    <property type="entry name" value="NUCLEOTIDYLTRANSFERASE"/>
    <property type="match status" value="1"/>
</dbReference>
<dbReference type="EMBL" id="JBHSCX010000004">
    <property type="protein sequence ID" value="MFC4361776.1"/>
    <property type="molecule type" value="Genomic_DNA"/>
</dbReference>
<gene>
    <name evidence="2" type="ORF">ACFOX3_05635</name>
</gene>
<comment type="caution">
    <text evidence="2">The sequence shown here is derived from an EMBL/GenBank/DDBJ whole genome shotgun (WGS) entry which is preliminary data.</text>
</comment>
<keyword evidence="3" id="KW-1185">Reference proteome</keyword>
<dbReference type="InterPro" id="IPR043519">
    <property type="entry name" value="NT_sf"/>
</dbReference>
<dbReference type="InterPro" id="IPR052930">
    <property type="entry name" value="TA_antitoxin_MntA"/>
</dbReference>
<dbReference type="PANTHER" id="PTHR43852">
    <property type="entry name" value="NUCLEOTIDYLTRANSFERASE"/>
    <property type="match status" value="1"/>
</dbReference>
<dbReference type="SUPFAM" id="SSF81301">
    <property type="entry name" value="Nucleotidyltransferase"/>
    <property type="match status" value="1"/>
</dbReference>
<accession>A0ABV8V1L2</accession>
<dbReference type="Gene3D" id="3.30.460.10">
    <property type="entry name" value="Beta Polymerase, domain 2"/>
    <property type="match status" value="1"/>
</dbReference>
<dbReference type="RefSeq" id="WP_290263749.1">
    <property type="nucleotide sequence ID" value="NZ_JAUFQG010000006.1"/>
</dbReference>
<sequence>MDLAQIKRQLTTVAAERAAIEVVWLYGSRARGDANEQSDVDIACAFDMGVVREQEVEELRFSLEQALKHQVSIVDINKAPTPLALNIIEEGIVLYSKSDLRQHAEESRVWSRWENVKHEANRFPNEL</sequence>
<dbReference type="CDD" id="cd05403">
    <property type="entry name" value="NT_KNTase_like"/>
    <property type="match status" value="1"/>
</dbReference>
<dbReference type="Proteomes" id="UP001595840">
    <property type="component" value="Unassembled WGS sequence"/>
</dbReference>
<dbReference type="Pfam" id="PF18765">
    <property type="entry name" value="Polbeta"/>
    <property type="match status" value="1"/>
</dbReference>
<organism evidence="2 3">
    <name type="scientific">Simiduia curdlanivorans</name>
    <dbReference type="NCBI Taxonomy" id="1492769"/>
    <lineage>
        <taxon>Bacteria</taxon>
        <taxon>Pseudomonadati</taxon>
        <taxon>Pseudomonadota</taxon>
        <taxon>Gammaproteobacteria</taxon>
        <taxon>Cellvibrionales</taxon>
        <taxon>Cellvibrionaceae</taxon>
        <taxon>Simiduia</taxon>
    </lineage>
</organism>
<evidence type="ECO:0000259" key="1">
    <source>
        <dbReference type="Pfam" id="PF18765"/>
    </source>
</evidence>
<reference evidence="3" key="1">
    <citation type="journal article" date="2019" name="Int. J. Syst. Evol. Microbiol.">
        <title>The Global Catalogue of Microorganisms (GCM) 10K type strain sequencing project: providing services to taxonomists for standard genome sequencing and annotation.</title>
        <authorList>
            <consortium name="The Broad Institute Genomics Platform"/>
            <consortium name="The Broad Institute Genome Sequencing Center for Infectious Disease"/>
            <person name="Wu L."/>
            <person name="Ma J."/>
        </authorList>
    </citation>
    <scope>NUCLEOTIDE SEQUENCE [LARGE SCALE GENOMIC DNA]</scope>
    <source>
        <strain evidence="3">CECT 8570</strain>
    </source>
</reference>
<evidence type="ECO:0000313" key="2">
    <source>
        <dbReference type="EMBL" id="MFC4361776.1"/>
    </source>
</evidence>
<proteinExistence type="predicted"/>
<dbReference type="InterPro" id="IPR041633">
    <property type="entry name" value="Polbeta"/>
</dbReference>
<protein>
    <submittedName>
        <fullName evidence="2">Nucleotidyltransferase domain-containing protein</fullName>
    </submittedName>
</protein>
<feature type="domain" description="Polymerase beta nucleotidyltransferase" evidence="1">
    <location>
        <begin position="9"/>
        <end position="99"/>
    </location>
</feature>
<name>A0ABV8V1L2_9GAMM</name>
<dbReference type="NCBIfam" id="NF047752">
    <property type="entry name" value="MntA_antitoxin"/>
    <property type="match status" value="1"/>
</dbReference>
<evidence type="ECO:0000313" key="3">
    <source>
        <dbReference type="Proteomes" id="UP001595840"/>
    </source>
</evidence>